<gene>
    <name evidence="2" type="ORF">GCM10009037_00970</name>
</gene>
<proteinExistence type="predicted"/>
<organism evidence="2 3">
    <name type="scientific">Halarchaeum grantii</name>
    <dbReference type="NCBI Taxonomy" id="1193105"/>
    <lineage>
        <taxon>Archaea</taxon>
        <taxon>Methanobacteriati</taxon>
        <taxon>Methanobacteriota</taxon>
        <taxon>Stenosarchaea group</taxon>
        <taxon>Halobacteria</taxon>
        <taxon>Halobacteriales</taxon>
        <taxon>Halobacteriaceae</taxon>
    </lineage>
</organism>
<evidence type="ECO:0000313" key="2">
    <source>
        <dbReference type="EMBL" id="GGL21495.1"/>
    </source>
</evidence>
<accession>A0A830EXX8</accession>
<evidence type="ECO:0000256" key="1">
    <source>
        <dbReference type="SAM" id="MobiDB-lite"/>
    </source>
</evidence>
<reference evidence="2 3" key="1">
    <citation type="journal article" date="2019" name="Int. J. Syst. Evol. Microbiol.">
        <title>The Global Catalogue of Microorganisms (GCM) 10K type strain sequencing project: providing services to taxonomists for standard genome sequencing and annotation.</title>
        <authorList>
            <consortium name="The Broad Institute Genomics Platform"/>
            <consortium name="The Broad Institute Genome Sequencing Center for Infectious Disease"/>
            <person name="Wu L."/>
            <person name="Ma J."/>
        </authorList>
    </citation>
    <scope>NUCLEOTIDE SEQUENCE [LARGE SCALE GENOMIC DNA]</scope>
    <source>
        <strain evidence="2 3">JCM 19585</strain>
    </source>
</reference>
<protein>
    <submittedName>
        <fullName evidence="2">Uncharacterized protein</fullName>
    </submittedName>
</protein>
<dbReference type="Proteomes" id="UP000628840">
    <property type="component" value="Unassembled WGS sequence"/>
</dbReference>
<comment type="caution">
    <text evidence="2">The sequence shown here is derived from an EMBL/GenBank/DDBJ whole genome shotgun (WGS) entry which is preliminary data.</text>
</comment>
<keyword evidence="3" id="KW-1185">Reference proteome</keyword>
<sequence>MDHLATAEGCLRDAGHEAFADAIRDDYLPRGVLGDGEGDGRWSYDVLETYEETFLEDVLAFEDEVAEDLADGRRHVEERRQERDWTERARD</sequence>
<evidence type="ECO:0000313" key="3">
    <source>
        <dbReference type="Proteomes" id="UP000628840"/>
    </source>
</evidence>
<name>A0A830EXX8_9EURY</name>
<feature type="region of interest" description="Disordered" evidence="1">
    <location>
        <begin position="71"/>
        <end position="91"/>
    </location>
</feature>
<dbReference type="AlphaFoldDB" id="A0A830EXX8"/>
<dbReference type="EMBL" id="BMPF01000001">
    <property type="protein sequence ID" value="GGL21495.1"/>
    <property type="molecule type" value="Genomic_DNA"/>
</dbReference>